<name>A0ABP5KSC4_9MICC</name>
<dbReference type="EMBL" id="BAAAQB010000029">
    <property type="protein sequence ID" value="GAA2134988.1"/>
    <property type="molecule type" value="Genomic_DNA"/>
</dbReference>
<feature type="region of interest" description="Disordered" evidence="1">
    <location>
        <begin position="442"/>
        <end position="487"/>
    </location>
</feature>
<keyword evidence="3" id="KW-1185">Reference proteome</keyword>
<feature type="region of interest" description="Disordered" evidence="1">
    <location>
        <begin position="1"/>
        <end position="23"/>
    </location>
</feature>
<proteinExistence type="predicted"/>
<evidence type="ECO:0008006" key="4">
    <source>
        <dbReference type="Google" id="ProtNLM"/>
    </source>
</evidence>
<reference evidence="3" key="1">
    <citation type="journal article" date="2019" name="Int. J. Syst. Evol. Microbiol.">
        <title>The Global Catalogue of Microorganisms (GCM) 10K type strain sequencing project: providing services to taxonomists for standard genome sequencing and annotation.</title>
        <authorList>
            <consortium name="The Broad Institute Genomics Platform"/>
            <consortium name="The Broad Institute Genome Sequencing Center for Infectious Disease"/>
            <person name="Wu L."/>
            <person name="Ma J."/>
        </authorList>
    </citation>
    <scope>NUCLEOTIDE SEQUENCE [LARGE SCALE GENOMIC DNA]</scope>
    <source>
        <strain evidence="3">JCM 15921</strain>
    </source>
</reference>
<sequence length="487" mass="50145">MAEATPADSGGTPRVSAPPSDGSLRIRGGIGGLSFQFEELLAGAAALDALVRQLQSVELDADTVKHALFPYQSDSYTSGSNAIIAVGEAGRDVGRVRSQLQRIGDDVRASHREYEFAEARNALLLRLGFHGAEYGAAPEPFALPGVRGVVEDWVATAPRNLAALLGLPAPLAAVLGALSGPADVRSLVRDVSEAPGLEFLKPRPVSIVGRETHSAAVDLSPAGLLRRAGTVGEQGGQIEVIEVDGGARPAWVVIIPGTQLDGPPEGANPFDPAGVAEALGYDSASTGAAIREALRQAGAAAGDQLVAVGYSQGGIHAMNLSRDRAVLADYDLKFVLTAGSPVGGITPEPGIRSLHLEHAQDWVPGADGLANPDTRDRVTVTLTNPLEVPPLKDFGLGPGHRLENYADGAELISASRDNTLRDSTAALAAVVGTGGAATVTRFSLRREARPSSRGVPMAPGPAPEQRTGPGAANDRGPAGSSPRGTRR</sequence>
<dbReference type="InterPro" id="IPR029058">
    <property type="entry name" value="AB_hydrolase_fold"/>
</dbReference>
<dbReference type="Gene3D" id="3.40.50.1820">
    <property type="entry name" value="alpha/beta hydrolase"/>
    <property type="match status" value="1"/>
</dbReference>
<dbReference type="SUPFAM" id="SSF53474">
    <property type="entry name" value="alpha/beta-Hydrolases"/>
    <property type="match status" value="1"/>
</dbReference>
<evidence type="ECO:0000256" key="1">
    <source>
        <dbReference type="SAM" id="MobiDB-lite"/>
    </source>
</evidence>
<dbReference type="RefSeq" id="WP_344364771.1">
    <property type="nucleotide sequence ID" value="NZ_BAAAQB010000029.1"/>
</dbReference>
<comment type="caution">
    <text evidence="2">The sequence shown here is derived from an EMBL/GenBank/DDBJ whole genome shotgun (WGS) entry which is preliminary data.</text>
</comment>
<protein>
    <recommendedName>
        <fullName evidence="4">PE-PPE domain-containing protein</fullName>
    </recommendedName>
</protein>
<organism evidence="2 3">
    <name type="scientific">Arthrobacter humicola</name>
    <dbReference type="NCBI Taxonomy" id="409291"/>
    <lineage>
        <taxon>Bacteria</taxon>
        <taxon>Bacillati</taxon>
        <taxon>Actinomycetota</taxon>
        <taxon>Actinomycetes</taxon>
        <taxon>Micrococcales</taxon>
        <taxon>Micrococcaceae</taxon>
        <taxon>Arthrobacter</taxon>
    </lineage>
</organism>
<dbReference type="Proteomes" id="UP001500102">
    <property type="component" value="Unassembled WGS sequence"/>
</dbReference>
<gene>
    <name evidence="2" type="ORF">GCM10009825_18960</name>
</gene>
<accession>A0ABP5KSC4</accession>
<evidence type="ECO:0000313" key="3">
    <source>
        <dbReference type="Proteomes" id="UP001500102"/>
    </source>
</evidence>
<evidence type="ECO:0000313" key="2">
    <source>
        <dbReference type="EMBL" id="GAA2134988.1"/>
    </source>
</evidence>